<dbReference type="InterPro" id="IPR011600">
    <property type="entry name" value="Pept_C14_caspase"/>
</dbReference>
<gene>
    <name evidence="3" type="ORF">AD954_10965</name>
</gene>
<dbReference type="GO" id="GO:0004197">
    <property type="term" value="F:cysteine-type endopeptidase activity"/>
    <property type="evidence" value="ECO:0007669"/>
    <property type="project" value="InterPro"/>
</dbReference>
<evidence type="ECO:0000313" key="3">
    <source>
        <dbReference type="EMBL" id="KXV76631.1"/>
    </source>
</evidence>
<dbReference type="AlphaFoldDB" id="A0A149V8M8"/>
<evidence type="ECO:0000313" key="4">
    <source>
        <dbReference type="Proteomes" id="UP000075462"/>
    </source>
</evidence>
<organism evidence="3 4">
    <name type="scientific">Acetobacter cerevisiae</name>
    <dbReference type="NCBI Taxonomy" id="178900"/>
    <lineage>
        <taxon>Bacteria</taxon>
        <taxon>Pseudomonadati</taxon>
        <taxon>Pseudomonadota</taxon>
        <taxon>Alphaproteobacteria</taxon>
        <taxon>Acetobacterales</taxon>
        <taxon>Acetobacteraceae</taxon>
        <taxon>Acetobacter</taxon>
    </lineage>
</organism>
<evidence type="ECO:0000259" key="2">
    <source>
        <dbReference type="PROSITE" id="PS50208"/>
    </source>
</evidence>
<name>A0A149V8M8_9PROT</name>
<dbReference type="Pfam" id="PF00656">
    <property type="entry name" value="Peptidase_C14"/>
    <property type="match status" value="1"/>
</dbReference>
<dbReference type="PATRIC" id="fig|178900.7.peg.2032"/>
<dbReference type="InterPro" id="IPR001309">
    <property type="entry name" value="Pept_C14_p20"/>
</dbReference>
<dbReference type="PANTHER" id="PTHR22576:SF37">
    <property type="entry name" value="MUCOSA-ASSOCIATED LYMPHOID TISSUE LYMPHOMA TRANSLOCATION PROTEIN 1"/>
    <property type="match status" value="1"/>
</dbReference>
<evidence type="ECO:0000256" key="1">
    <source>
        <dbReference type="ARBA" id="ARBA00010134"/>
    </source>
</evidence>
<dbReference type="SUPFAM" id="SSF52129">
    <property type="entry name" value="Caspase-like"/>
    <property type="match status" value="1"/>
</dbReference>
<dbReference type="PROSITE" id="PS50208">
    <property type="entry name" value="CASPASE_P20"/>
    <property type="match status" value="1"/>
</dbReference>
<dbReference type="GO" id="GO:0006508">
    <property type="term" value="P:proteolysis"/>
    <property type="evidence" value="ECO:0007669"/>
    <property type="project" value="InterPro"/>
</dbReference>
<feature type="domain" description="Caspase family p20" evidence="2">
    <location>
        <begin position="3"/>
        <end position="133"/>
    </location>
</feature>
<comment type="similarity">
    <text evidence="1">Belongs to the peptidase C14A family.</text>
</comment>
<accession>A0A149V8M8</accession>
<dbReference type="Gene3D" id="3.40.50.1460">
    <property type="match status" value="1"/>
</dbReference>
<dbReference type="PANTHER" id="PTHR22576">
    <property type="entry name" value="MUCOSA ASSOCIATED LYMPHOID TISSUE LYMPHOMA TRANSLOCATION PROTEIN 1/PARACASPASE"/>
    <property type="match status" value="1"/>
</dbReference>
<dbReference type="EMBL" id="LIAA01000048">
    <property type="protein sequence ID" value="KXV76631.1"/>
    <property type="molecule type" value="Genomic_DNA"/>
</dbReference>
<sequence>MKRNMAALIFGNAEYIKGGVLKNPANDAIDINNKLKSYGFHTIMVKDATHKEMDKGLREFKKLLETNEVGLFFFAGHGMQIDGRNYLLATDSDNADETEAKHSSLSLDKVIEVMEKSPATTKIIILDACRDNPWERAWNRTVATRGLASVYAPKGTIIGFATSPGELASDGKGRNGTYTAALLQHIDEPDCTIETMFKQVRNTVAAETRGKQTSWEHTSLSGNFFFNLSLGKVVTTYSETSLADALFVVDETKPSHKIIMGLKSHNWYTQNDVLGRLNDKSVTKMADNNLFVLGRNIYQAACGGSNSAIAYVESFFEMTSGYPRKKRKAILDGMLFEVFFDPQAKLRSKIKGNLFNELFDLRKHAALRNSFDFIAETLVASLGDFYVLPGHGLELAVTVATKKVKDAYIVEAVYVDGRDVLRPDGEEQEIDGEEVRFYSRKTAAEVKEQLSQELVVPSRSLKITYTPPEAAAGEIKVPHGYTVRKV</sequence>
<dbReference type="InterPro" id="IPR029030">
    <property type="entry name" value="Caspase-like_dom_sf"/>
</dbReference>
<dbReference type="SMART" id="SM00115">
    <property type="entry name" value="CASc"/>
    <property type="match status" value="1"/>
</dbReference>
<comment type="caution">
    <text evidence="3">The sequence shown here is derived from an EMBL/GenBank/DDBJ whole genome shotgun (WGS) entry which is preliminary data.</text>
</comment>
<dbReference type="InterPro" id="IPR052039">
    <property type="entry name" value="Caspase-related_regulators"/>
</dbReference>
<reference evidence="3 4" key="1">
    <citation type="submission" date="2015-06" db="EMBL/GenBank/DDBJ databases">
        <title>Improved classification and identification of acetic acid bacteria using matrix-assisted laser desorption/ionization time-of-flight mass spectrometry; Gluconobacter nephelii and Gluconobacter uchimurae are later heterotypic synonyms of Gluconobacter japonicus and Gluconobacter oxydans, respectively.</title>
        <authorList>
            <person name="Li L."/>
            <person name="Cleenwerck I."/>
            <person name="De Vuyst L."/>
            <person name="Vandamme P."/>
        </authorList>
    </citation>
    <scope>NUCLEOTIDE SEQUENCE [LARGE SCALE GENOMIC DNA]</scope>
    <source>
        <strain evidence="3 4">LMG 1545</strain>
    </source>
</reference>
<proteinExistence type="inferred from homology"/>
<dbReference type="Proteomes" id="UP000075462">
    <property type="component" value="Unassembled WGS sequence"/>
</dbReference>
<dbReference type="InterPro" id="IPR015917">
    <property type="entry name" value="Pept_C14A"/>
</dbReference>
<protein>
    <submittedName>
        <fullName evidence="3">Peptidase C14</fullName>
    </submittedName>
</protein>